<keyword evidence="4 8" id="KW-0812">Transmembrane</keyword>
<reference evidence="10 11" key="1">
    <citation type="submission" date="2023-10" db="EMBL/GenBank/DDBJ databases">
        <title>Production of high quality cheese from raw caw milk (raw cheese).</title>
        <authorList>
            <person name="Samouris G."/>
        </authorList>
    </citation>
    <scope>NUCLEOTIDE SEQUENCE [LARGE SCALE GENOMIC DNA]</scope>
    <source>
        <strain evidence="10 11">MRS-5</strain>
    </source>
</reference>
<dbReference type="Pfam" id="PF02534">
    <property type="entry name" value="T4SS-DNA_transf"/>
    <property type="match status" value="1"/>
</dbReference>
<dbReference type="Gene3D" id="3.40.50.300">
    <property type="entry name" value="P-loop containing nucleotide triphosphate hydrolases"/>
    <property type="match status" value="1"/>
</dbReference>
<dbReference type="GO" id="GO:0005886">
    <property type="term" value="C:plasma membrane"/>
    <property type="evidence" value="ECO:0007669"/>
    <property type="project" value="UniProtKB-SubCell"/>
</dbReference>
<feature type="transmembrane region" description="Helical" evidence="8">
    <location>
        <begin position="20"/>
        <end position="41"/>
    </location>
</feature>
<dbReference type="PANTHER" id="PTHR37937">
    <property type="entry name" value="CONJUGATIVE TRANSFER: DNA TRANSPORT"/>
    <property type="match status" value="1"/>
</dbReference>
<dbReference type="CDD" id="cd01127">
    <property type="entry name" value="TrwB_TraG_TraD_VirD4"/>
    <property type="match status" value="2"/>
</dbReference>
<evidence type="ECO:0000256" key="6">
    <source>
        <dbReference type="ARBA" id="ARBA00023136"/>
    </source>
</evidence>
<accession>A0ABD5GN13</accession>
<dbReference type="Pfam" id="PF12696">
    <property type="entry name" value="TraG-D_C"/>
    <property type="match status" value="1"/>
</dbReference>
<dbReference type="InterPro" id="IPR003688">
    <property type="entry name" value="TraG/VirD4"/>
</dbReference>
<evidence type="ECO:0000256" key="2">
    <source>
        <dbReference type="ARBA" id="ARBA00008806"/>
    </source>
</evidence>
<evidence type="ECO:0000259" key="9">
    <source>
        <dbReference type="Pfam" id="PF12696"/>
    </source>
</evidence>
<keyword evidence="5 8" id="KW-1133">Transmembrane helix</keyword>
<feature type="transmembrane region" description="Helical" evidence="8">
    <location>
        <begin position="125"/>
        <end position="150"/>
    </location>
</feature>
<evidence type="ECO:0000256" key="8">
    <source>
        <dbReference type="SAM" id="Phobius"/>
    </source>
</evidence>
<protein>
    <submittedName>
        <fullName evidence="10">Type IV secretory system conjugative DNA transfer family protein</fullName>
    </submittedName>
</protein>
<dbReference type="EMBL" id="JAWHVN010000024">
    <property type="protein sequence ID" value="MDV2618261.1"/>
    <property type="molecule type" value="Genomic_DNA"/>
</dbReference>
<keyword evidence="6 8" id="KW-0472">Membrane</keyword>
<dbReference type="Proteomes" id="UP001186159">
    <property type="component" value="Unassembled WGS sequence"/>
</dbReference>
<evidence type="ECO:0000256" key="5">
    <source>
        <dbReference type="ARBA" id="ARBA00022989"/>
    </source>
</evidence>
<evidence type="ECO:0000313" key="11">
    <source>
        <dbReference type="Proteomes" id="UP001186159"/>
    </source>
</evidence>
<comment type="subcellular location">
    <subcellularLocation>
        <location evidence="1">Cell membrane</location>
        <topology evidence="1">Multi-pass membrane protein</topology>
    </subcellularLocation>
</comment>
<dbReference type="PANTHER" id="PTHR37937:SF1">
    <property type="entry name" value="CONJUGATIVE TRANSFER: DNA TRANSPORT"/>
    <property type="match status" value="1"/>
</dbReference>
<name>A0ABD5GN13_9LACT</name>
<sequence length="950" mass="107175">MKTTKQNKENKTNWLKRFLALLMLCVGTPLFIVYWSLYDKLTTNPRFKKEIKPFLQIKKRSILFWGNTLMICLGLLAGLFSTNFLRVLIGYLSGTTLSLQSTEHAAVSPWPILFQALDLKNLFNFYLLSQAPLLVIPLSALFSGCFIAFYSKFYKKHRDFNGNEKGDDRLLTPRELRKTYTKIPNRGLRFKGYGGIPISHELASVIGGGKKLINLSVIALKAKMLCHFPRLDTKNKSESNTNEFVDENSNLGIKALGKIGKWITESERILNLVTGKSGSYYIIPEAVNSIIVGMTRSGKGETEVTPIIDILSRAEKQSSMVIGDPKGELYQMSYDTLIKRNYNVQVLNFQNVDFSMSYNPLWRAIDFAKKGYYEDVQTAVDTVAEAFYRNAKSTGDGNAKFWEDSSVNLFSALIMGIIWRAKEANEWETVTLRSMVSMLNQLGSEEVLVDAEGNELTQEDLMEGVQGFKRSKITLYFDELKKINREQPSQFLTMADDSFRQSNFAGEETKGSIFSSMISGVKNFLNDSIARMTSENQLDMTTVGFPRQLAIKFRSSTDQSVDNPYLNQVAKLSIFNTSGKPLIKETKVIIDSAGYLTYLNVPFLPETSIFKVQLDEFDEQLTFKVEKKNDRIKTVKIDRSESQKVSGEGLRKKVSKVKQTTDGLAIENDDITVKYSEKPTAIFLVIPPNRKSFNGMVSLFVDQMFNTTFDLAQNADGRTAVNRISYVLDEFGNLPAIPNMGTNLSIGLSTNQEFYLFVQNNEQIIKIYDAEEAETIFGNCTVNMYIKSVSDKTMEKFEKASGDKTVTVRHKNENEHGGVSISSNTDKQAVLSQGQLRKLQAGEAFISIGVKAETKAGQKTTNHPILAAGRFEFPYRYMFLVNEFDQSKTLADIPIKSKHRHLKLIDIAVDWSLNYEGLKDYRSNLKNPRRPANGGVEKLKQGRIKPPQAA</sequence>
<keyword evidence="3" id="KW-1003">Cell membrane</keyword>
<dbReference type="InterPro" id="IPR032689">
    <property type="entry name" value="TraG-D_C"/>
</dbReference>
<organism evidence="10 11">
    <name type="scientific">Lactococcus lactis</name>
    <dbReference type="NCBI Taxonomy" id="1358"/>
    <lineage>
        <taxon>Bacteria</taxon>
        <taxon>Bacillati</taxon>
        <taxon>Bacillota</taxon>
        <taxon>Bacilli</taxon>
        <taxon>Lactobacillales</taxon>
        <taxon>Streptococcaceae</taxon>
        <taxon>Lactococcus</taxon>
    </lineage>
</organism>
<dbReference type="SUPFAM" id="SSF52540">
    <property type="entry name" value="P-loop containing nucleoside triphosphate hydrolases"/>
    <property type="match status" value="1"/>
</dbReference>
<evidence type="ECO:0000256" key="3">
    <source>
        <dbReference type="ARBA" id="ARBA00022475"/>
    </source>
</evidence>
<feature type="domain" description="TraD/TraG TraM recognition site" evidence="9">
    <location>
        <begin position="725"/>
        <end position="840"/>
    </location>
</feature>
<evidence type="ECO:0000256" key="4">
    <source>
        <dbReference type="ARBA" id="ARBA00022692"/>
    </source>
</evidence>
<dbReference type="InterPro" id="IPR027417">
    <property type="entry name" value="P-loop_NTPase"/>
</dbReference>
<feature type="region of interest" description="Disordered" evidence="7">
    <location>
        <begin position="923"/>
        <end position="950"/>
    </location>
</feature>
<dbReference type="RefSeq" id="WP_317070663.1">
    <property type="nucleotide sequence ID" value="NZ_JAWHVN010000024.1"/>
</dbReference>
<evidence type="ECO:0000256" key="7">
    <source>
        <dbReference type="SAM" id="MobiDB-lite"/>
    </source>
</evidence>
<proteinExistence type="inferred from homology"/>
<dbReference type="NCBIfam" id="NF045973">
    <property type="entry name" value="conju_CD1115"/>
    <property type="match status" value="1"/>
</dbReference>
<evidence type="ECO:0000313" key="10">
    <source>
        <dbReference type="EMBL" id="MDV2618261.1"/>
    </source>
</evidence>
<evidence type="ECO:0000256" key="1">
    <source>
        <dbReference type="ARBA" id="ARBA00004651"/>
    </source>
</evidence>
<feature type="transmembrane region" description="Helical" evidence="8">
    <location>
        <begin position="62"/>
        <end position="89"/>
    </location>
</feature>
<dbReference type="InterPro" id="IPR051539">
    <property type="entry name" value="T4SS-coupling_protein"/>
</dbReference>
<comment type="caution">
    <text evidence="10">The sequence shown here is derived from an EMBL/GenBank/DDBJ whole genome shotgun (WGS) entry which is preliminary data.</text>
</comment>
<dbReference type="AlphaFoldDB" id="A0ABD5GN13"/>
<gene>
    <name evidence="10" type="ORF">RZO27_03830</name>
</gene>
<comment type="similarity">
    <text evidence="2">Belongs to the VirD4/TraG family.</text>
</comment>